<gene>
    <name evidence="2" type="ORF">ACHHYP_16698</name>
</gene>
<comment type="caution">
    <text evidence="2">The sequence shown here is derived from an EMBL/GenBank/DDBJ whole genome shotgun (WGS) entry which is preliminary data.</text>
</comment>
<protein>
    <recommendedName>
        <fullName evidence="1">PX domain-containing protein</fullName>
    </recommendedName>
</protein>
<evidence type="ECO:0000313" key="3">
    <source>
        <dbReference type="Proteomes" id="UP000243579"/>
    </source>
</evidence>
<feature type="domain" description="PX" evidence="1">
    <location>
        <begin position="1"/>
        <end position="118"/>
    </location>
</feature>
<dbReference type="GO" id="GO:0035091">
    <property type="term" value="F:phosphatidylinositol binding"/>
    <property type="evidence" value="ECO:0007669"/>
    <property type="project" value="InterPro"/>
</dbReference>
<proteinExistence type="predicted"/>
<sequence>MFALRITSESYAKRRRGQQSFVQFHIDVAAPDAPTFTICKRFREFVALHATLVAAGFQLPGLPVSGPLMSLWLTWDSAAALAHRKFFLQVLLQHMNTSPELQAHTEFKTFVGSRPDTKPGYTSLAHFRSSCDVVRSPAPVRRTSHH</sequence>
<dbReference type="InterPro" id="IPR001683">
    <property type="entry name" value="PX_dom"/>
</dbReference>
<dbReference type="Proteomes" id="UP000243579">
    <property type="component" value="Unassembled WGS sequence"/>
</dbReference>
<dbReference type="OrthoDB" id="428895at2759"/>
<dbReference type="EMBL" id="JNBR01002830">
    <property type="protein sequence ID" value="OQR81171.1"/>
    <property type="molecule type" value="Genomic_DNA"/>
</dbReference>
<organism evidence="2 3">
    <name type="scientific">Achlya hypogyna</name>
    <name type="common">Oomycete</name>
    <name type="synonym">Protoachlya hypogyna</name>
    <dbReference type="NCBI Taxonomy" id="1202772"/>
    <lineage>
        <taxon>Eukaryota</taxon>
        <taxon>Sar</taxon>
        <taxon>Stramenopiles</taxon>
        <taxon>Oomycota</taxon>
        <taxon>Saprolegniomycetes</taxon>
        <taxon>Saprolegniales</taxon>
        <taxon>Achlyaceae</taxon>
        <taxon>Achlya</taxon>
    </lineage>
</organism>
<dbReference type="Gene3D" id="3.30.1520.10">
    <property type="entry name" value="Phox-like domain"/>
    <property type="match status" value="1"/>
</dbReference>
<dbReference type="PROSITE" id="PS50195">
    <property type="entry name" value="PX"/>
    <property type="match status" value="1"/>
</dbReference>
<dbReference type="AlphaFoldDB" id="A0A1V9Y621"/>
<keyword evidence="3" id="KW-1185">Reference proteome</keyword>
<dbReference type="SUPFAM" id="SSF64268">
    <property type="entry name" value="PX domain"/>
    <property type="match status" value="1"/>
</dbReference>
<evidence type="ECO:0000313" key="2">
    <source>
        <dbReference type="EMBL" id="OQR81171.1"/>
    </source>
</evidence>
<dbReference type="Pfam" id="PF00787">
    <property type="entry name" value="PX"/>
    <property type="match status" value="1"/>
</dbReference>
<reference evidence="2 3" key="1">
    <citation type="journal article" date="2014" name="Genome Biol. Evol.">
        <title>The secreted proteins of Achlya hypogyna and Thraustotheca clavata identify the ancestral oomycete secretome and reveal gene acquisitions by horizontal gene transfer.</title>
        <authorList>
            <person name="Misner I."/>
            <person name="Blouin N."/>
            <person name="Leonard G."/>
            <person name="Richards T.A."/>
            <person name="Lane C.E."/>
        </authorList>
    </citation>
    <scope>NUCLEOTIDE SEQUENCE [LARGE SCALE GENOMIC DNA]</scope>
    <source>
        <strain evidence="2 3">ATCC 48635</strain>
    </source>
</reference>
<dbReference type="InterPro" id="IPR036871">
    <property type="entry name" value="PX_dom_sf"/>
</dbReference>
<evidence type="ECO:0000259" key="1">
    <source>
        <dbReference type="PROSITE" id="PS50195"/>
    </source>
</evidence>
<dbReference type="CDD" id="cd06093">
    <property type="entry name" value="PX_domain"/>
    <property type="match status" value="1"/>
</dbReference>
<accession>A0A1V9Y621</accession>
<name>A0A1V9Y621_ACHHY</name>